<dbReference type="AlphaFoldDB" id="X6LMM7"/>
<accession>X6LMM7</accession>
<organism evidence="2 3">
    <name type="scientific">Reticulomyxa filosa</name>
    <dbReference type="NCBI Taxonomy" id="46433"/>
    <lineage>
        <taxon>Eukaryota</taxon>
        <taxon>Sar</taxon>
        <taxon>Rhizaria</taxon>
        <taxon>Retaria</taxon>
        <taxon>Foraminifera</taxon>
        <taxon>Monothalamids</taxon>
        <taxon>Reticulomyxidae</taxon>
        <taxon>Reticulomyxa</taxon>
    </lineage>
</organism>
<feature type="non-terminal residue" evidence="2">
    <location>
        <position position="92"/>
    </location>
</feature>
<reference evidence="2 3" key="1">
    <citation type="journal article" date="2013" name="Curr. Biol.">
        <title>The Genome of the Foraminiferan Reticulomyxa filosa.</title>
        <authorList>
            <person name="Glockner G."/>
            <person name="Hulsmann N."/>
            <person name="Schleicher M."/>
            <person name="Noegel A.A."/>
            <person name="Eichinger L."/>
            <person name="Gallinger C."/>
            <person name="Pawlowski J."/>
            <person name="Sierra R."/>
            <person name="Euteneuer U."/>
            <person name="Pillet L."/>
            <person name="Moustafa A."/>
            <person name="Platzer M."/>
            <person name="Groth M."/>
            <person name="Szafranski K."/>
            <person name="Schliwa M."/>
        </authorList>
    </citation>
    <scope>NUCLEOTIDE SEQUENCE [LARGE SCALE GENOMIC DNA]</scope>
</reference>
<protein>
    <submittedName>
        <fullName evidence="2">Uncharacterized protein</fullName>
    </submittedName>
</protein>
<sequence length="92" mass="10949">VMFVFYLLFKKLQNNFVCVRTCRSDPIKYMLFFFKGGFENDGKKLSDKGGSEKIERKGSGKKDNNKKKCDNNEEKRKRKEKKEIENNKEKKN</sequence>
<name>X6LMM7_RETFI</name>
<comment type="caution">
    <text evidence="2">The sequence shown here is derived from an EMBL/GenBank/DDBJ whole genome shotgun (WGS) entry which is preliminary data.</text>
</comment>
<gene>
    <name evidence="2" type="ORF">RFI_35464</name>
</gene>
<evidence type="ECO:0000313" key="3">
    <source>
        <dbReference type="Proteomes" id="UP000023152"/>
    </source>
</evidence>
<keyword evidence="3" id="KW-1185">Reference proteome</keyword>
<feature type="region of interest" description="Disordered" evidence="1">
    <location>
        <begin position="38"/>
        <end position="92"/>
    </location>
</feature>
<feature type="non-terminal residue" evidence="2">
    <location>
        <position position="1"/>
    </location>
</feature>
<dbReference type="Proteomes" id="UP000023152">
    <property type="component" value="Unassembled WGS sequence"/>
</dbReference>
<evidence type="ECO:0000256" key="1">
    <source>
        <dbReference type="SAM" id="MobiDB-lite"/>
    </source>
</evidence>
<evidence type="ECO:0000313" key="2">
    <source>
        <dbReference type="EMBL" id="ETO01975.1"/>
    </source>
</evidence>
<proteinExistence type="predicted"/>
<dbReference type="EMBL" id="ASPP01036975">
    <property type="protein sequence ID" value="ETO01975.1"/>
    <property type="molecule type" value="Genomic_DNA"/>
</dbReference>